<accession>A0A6J7JJN5</accession>
<organism evidence="1">
    <name type="scientific">freshwater metagenome</name>
    <dbReference type="NCBI Taxonomy" id="449393"/>
    <lineage>
        <taxon>unclassified sequences</taxon>
        <taxon>metagenomes</taxon>
        <taxon>ecological metagenomes</taxon>
    </lineage>
</organism>
<gene>
    <name evidence="1" type="ORF">UFOPK3773_01003</name>
</gene>
<name>A0A6J7JJN5_9ZZZZ</name>
<evidence type="ECO:0000313" key="1">
    <source>
        <dbReference type="EMBL" id="CAB4943700.1"/>
    </source>
</evidence>
<dbReference type="AlphaFoldDB" id="A0A6J7JJN5"/>
<reference evidence="1" key="1">
    <citation type="submission" date="2020-05" db="EMBL/GenBank/DDBJ databases">
        <authorList>
            <person name="Chiriac C."/>
            <person name="Salcher M."/>
            <person name="Ghai R."/>
            <person name="Kavagutti S V."/>
        </authorList>
    </citation>
    <scope>NUCLEOTIDE SEQUENCE</scope>
</reference>
<proteinExistence type="predicted"/>
<dbReference type="EMBL" id="CAFBNF010000099">
    <property type="protein sequence ID" value="CAB4943700.1"/>
    <property type="molecule type" value="Genomic_DNA"/>
</dbReference>
<sequence>MRRLGVMAMTLAATAAVLLPAPAASAPVGPLGAPITLGTGVAPPGASQQLAVLPDGTVAAAWADASGASLVVRVRPAGNSSWGAPTVIPLAPGWSASGAVFPSLQQLVLRAAGPMHFLLVWRERNGSFQRIQAQRLSRSGAPVGSHTVLAGPDYVYLADVATNASGRAAVSYFTDASPTPFSVRVRDTESSSWRPAVTVTSVPVASIPGPWAFVSRVAVHSSGTVCAIGSASFTPSTVAVRSKCAPPAALGSAATQPVGTFTDTTTIGSLGPLVTMAATPEGFIVAGIAASTGTVPFPILAPVMPTVVRVRERPADSGAWVTAATLGQPGEVNVLPLALASAGGALVQFERLRGAVGSDSGSPGYGVDQRVAQQQGSGAWTPALTVSSLGISSSESIVPLLSAAALGPAGEVLVSAPVPQPAAPLWTTGFVRRSSWSGTWSSSTGMGVTTTSGLVIAASGRATALGVQFGTGDVIVVQSALPKPFVRQSARITAVPRVGVASVCGFAFTDAASITRQWRVNGVVRSTASKYTPTSADRGKTLVCRVTAANPTGTTVSASPGRTVA</sequence>
<protein>
    <submittedName>
        <fullName evidence="1">Unannotated protein</fullName>
    </submittedName>
</protein>